<dbReference type="Gene3D" id="3.40.50.720">
    <property type="entry name" value="NAD(P)-binding Rossmann-like Domain"/>
    <property type="match status" value="1"/>
</dbReference>
<dbReference type="AlphaFoldDB" id="A0A0D2CJ47"/>
<dbReference type="SUPFAM" id="SSF51735">
    <property type="entry name" value="NAD(P)-binding Rossmann-fold domains"/>
    <property type="match status" value="1"/>
</dbReference>
<dbReference type="InterPro" id="IPR052184">
    <property type="entry name" value="SDR_enzymes"/>
</dbReference>
<proteinExistence type="predicted"/>
<organism evidence="1 2">
    <name type="scientific">Exophiala xenobiotica</name>
    <dbReference type="NCBI Taxonomy" id="348802"/>
    <lineage>
        <taxon>Eukaryota</taxon>
        <taxon>Fungi</taxon>
        <taxon>Dikarya</taxon>
        <taxon>Ascomycota</taxon>
        <taxon>Pezizomycotina</taxon>
        <taxon>Eurotiomycetes</taxon>
        <taxon>Chaetothyriomycetidae</taxon>
        <taxon>Chaetothyriales</taxon>
        <taxon>Herpotrichiellaceae</taxon>
        <taxon>Exophiala</taxon>
    </lineage>
</organism>
<accession>A0A0D2CJ47</accession>
<reference evidence="1 2" key="1">
    <citation type="submission" date="2015-01" db="EMBL/GenBank/DDBJ databases">
        <title>The Genome Sequence of Exophiala xenobiotica CBS118157.</title>
        <authorList>
            <consortium name="The Broad Institute Genomics Platform"/>
            <person name="Cuomo C."/>
            <person name="de Hoog S."/>
            <person name="Gorbushina A."/>
            <person name="Stielow B."/>
            <person name="Teixiera M."/>
            <person name="Abouelleil A."/>
            <person name="Chapman S.B."/>
            <person name="Priest M."/>
            <person name="Young S.K."/>
            <person name="Wortman J."/>
            <person name="Nusbaum C."/>
            <person name="Birren B."/>
        </authorList>
    </citation>
    <scope>NUCLEOTIDE SEQUENCE [LARGE SCALE GENOMIC DNA]</scope>
    <source>
        <strain evidence="1 2">CBS 118157</strain>
    </source>
</reference>
<dbReference type="Pfam" id="PF00106">
    <property type="entry name" value="adh_short"/>
    <property type="match status" value="1"/>
</dbReference>
<dbReference type="PANTHER" id="PTHR45458:SF2">
    <property type="entry name" value="OXIDOREDUCTASE, SHORT CHAIN DEHYDROGENASE_REDUCTASE FAMILY SUPERFAMILY (AFU_ORTHOLOGUE AFUA_3G13450)"/>
    <property type="match status" value="1"/>
</dbReference>
<dbReference type="RefSeq" id="XP_013310471.1">
    <property type="nucleotide sequence ID" value="XM_013455017.1"/>
</dbReference>
<evidence type="ECO:0008006" key="3">
    <source>
        <dbReference type="Google" id="ProtNLM"/>
    </source>
</evidence>
<evidence type="ECO:0000313" key="1">
    <source>
        <dbReference type="EMBL" id="KIW49887.1"/>
    </source>
</evidence>
<dbReference type="PRINTS" id="PR00081">
    <property type="entry name" value="GDHRDH"/>
</dbReference>
<keyword evidence="2" id="KW-1185">Reference proteome</keyword>
<gene>
    <name evidence="1" type="ORF">PV05_11525</name>
</gene>
<dbReference type="GeneID" id="25333433"/>
<dbReference type="InterPro" id="IPR002347">
    <property type="entry name" value="SDR_fam"/>
</dbReference>
<dbReference type="OrthoDB" id="5296at2759"/>
<name>A0A0D2CJ47_9EURO</name>
<protein>
    <recommendedName>
        <fullName evidence="3">3-oxoacyl-[acyl-carrier protein] reductase</fullName>
    </recommendedName>
</protein>
<dbReference type="Proteomes" id="UP000054342">
    <property type="component" value="Unassembled WGS sequence"/>
</dbReference>
<dbReference type="PANTHER" id="PTHR45458">
    <property type="entry name" value="SHORT-CHAIN DEHYDROGENASE/REDUCTASE SDR"/>
    <property type="match status" value="1"/>
</dbReference>
<dbReference type="InterPro" id="IPR036291">
    <property type="entry name" value="NAD(P)-bd_dom_sf"/>
</dbReference>
<dbReference type="EMBL" id="KN847323">
    <property type="protein sequence ID" value="KIW49887.1"/>
    <property type="molecule type" value="Genomic_DNA"/>
</dbReference>
<evidence type="ECO:0000313" key="2">
    <source>
        <dbReference type="Proteomes" id="UP000054342"/>
    </source>
</evidence>
<dbReference type="HOGENOM" id="CLU_010194_9_1_1"/>
<sequence length="258" mass="27788">MSSTLIVGATRGLGKELALYYADNLSHNVYATSRSSNPPPGFGGDNVTWIPNIDLSKPSCGLDLASSLKGKIINTCIITAGYFATEDFGHADWEKEVKMYTLSSVAPVFVVQELVKSSILTKGGKVVLVSSESGSITLRHEQEGGGNFGHHGSKAALNMIAKQLSFDLKTRGIAVVSVHPSFMRTEMTKGVGFDKFWDAGGALDPKDAARILAEWIEKDFSLEITGSYWAPRGTSDIGNWDVVMGEETAKEGPVQLPW</sequence>
<dbReference type="GO" id="GO:0016616">
    <property type="term" value="F:oxidoreductase activity, acting on the CH-OH group of donors, NAD or NADP as acceptor"/>
    <property type="evidence" value="ECO:0007669"/>
    <property type="project" value="TreeGrafter"/>
</dbReference>